<dbReference type="Gene3D" id="6.10.250.3420">
    <property type="match status" value="1"/>
</dbReference>
<keyword evidence="4" id="KW-0677">Repeat</keyword>
<dbReference type="PANTHER" id="PTHR45883:SF2">
    <property type="entry name" value="HSC70-INTERACTING PROTEIN"/>
    <property type="match status" value="1"/>
</dbReference>
<feature type="repeat" description="TPR" evidence="7">
    <location>
        <begin position="147"/>
        <end position="180"/>
    </location>
</feature>
<dbReference type="GO" id="GO:0030544">
    <property type="term" value="F:Hsp70 protein binding"/>
    <property type="evidence" value="ECO:0007669"/>
    <property type="project" value="TreeGrafter"/>
</dbReference>
<evidence type="ECO:0000259" key="9">
    <source>
        <dbReference type="SMART" id="SM00727"/>
    </source>
</evidence>
<dbReference type="InterPro" id="IPR041243">
    <property type="entry name" value="STI1/HOP_DP"/>
</dbReference>
<dbReference type="Ensembl" id="ENSAMXT00000049114.1">
    <property type="protein sequence ID" value="ENSAMXP00000035343.1"/>
    <property type="gene ID" value="ENSAMXG00000038131.1"/>
</dbReference>
<dbReference type="InterPro" id="IPR011990">
    <property type="entry name" value="TPR-like_helical_dom_sf"/>
</dbReference>
<evidence type="ECO:0000256" key="2">
    <source>
        <dbReference type="ARBA" id="ARBA00009015"/>
    </source>
</evidence>
<accession>A0A3B1IZK8</accession>
<dbReference type="Pfam" id="PF18253">
    <property type="entry name" value="HipN"/>
    <property type="match status" value="1"/>
</dbReference>
<dbReference type="SMART" id="SM00727">
    <property type="entry name" value="STI1"/>
    <property type="match status" value="1"/>
</dbReference>
<dbReference type="SUPFAM" id="SSF48452">
    <property type="entry name" value="TPR-like"/>
    <property type="match status" value="1"/>
</dbReference>
<evidence type="ECO:0000256" key="6">
    <source>
        <dbReference type="ARBA" id="ARBA00037033"/>
    </source>
</evidence>
<dbReference type="Gene3D" id="1.10.260.100">
    <property type="match status" value="1"/>
</dbReference>
<evidence type="ECO:0000256" key="7">
    <source>
        <dbReference type="PROSITE-ProRule" id="PRU00339"/>
    </source>
</evidence>
<dbReference type="GeneTree" id="ENSGT00390000001347"/>
<dbReference type="SMART" id="SM00028">
    <property type="entry name" value="TPR"/>
    <property type="match status" value="3"/>
</dbReference>
<organism evidence="10 11">
    <name type="scientific">Astyanax mexicanus</name>
    <name type="common">Blind cave fish</name>
    <name type="synonym">Astyanax fasciatus mexicanus</name>
    <dbReference type="NCBI Taxonomy" id="7994"/>
    <lineage>
        <taxon>Eukaryota</taxon>
        <taxon>Metazoa</taxon>
        <taxon>Chordata</taxon>
        <taxon>Craniata</taxon>
        <taxon>Vertebrata</taxon>
        <taxon>Euteleostomi</taxon>
        <taxon>Actinopterygii</taxon>
        <taxon>Neopterygii</taxon>
        <taxon>Teleostei</taxon>
        <taxon>Ostariophysi</taxon>
        <taxon>Characiformes</taxon>
        <taxon>Characoidei</taxon>
        <taxon>Acestrorhamphidae</taxon>
        <taxon>Acestrorhamphinae</taxon>
        <taxon>Astyanax</taxon>
    </lineage>
</organism>
<reference evidence="11" key="1">
    <citation type="submission" date="2013-03" db="EMBL/GenBank/DDBJ databases">
        <authorList>
            <person name="Jeffery W."/>
            <person name="Warren W."/>
            <person name="Wilson R.K."/>
        </authorList>
    </citation>
    <scope>NUCLEOTIDE SEQUENCE</scope>
    <source>
        <strain evidence="11">female</strain>
    </source>
</reference>
<reference evidence="11" key="2">
    <citation type="journal article" date="2014" name="Nat. Commun.">
        <title>The cavefish genome reveals candidate genes for eye loss.</title>
        <authorList>
            <person name="McGaugh S.E."/>
            <person name="Gross J.B."/>
            <person name="Aken B."/>
            <person name="Blin M."/>
            <person name="Borowsky R."/>
            <person name="Chalopin D."/>
            <person name="Hinaux H."/>
            <person name="Jeffery W.R."/>
            <person name="Keene A."/>
            <person name="Ma L."/>
            <person name="Minx P."/>
            <person name="Murphy D."/>
            <person name="O'Quin K.E."/>
            <person name="Retaux S."/>
            <person name="Rohner N."/>
            <person name="Searle S.M."/>
            <person name="Stahl B.A."/>
            <person name="Tabin C."/>
            <person name="Volff J.N."/>
            <person name="Yoshizawa M."/>
            <person name="Warren W.C."/>
        </authorList>
    </citation>
    <scope>NUCLEOTIDE SEQUENCE [LARGE SCALE GENOMIC DNA]</scope>
    <source>
        <strain evidence="11">female</strain>
    </source>
</reference>
<dbReference type="InterPro" id="IPR006636">
    <property type="entry name" value="STI1_HS-bd"/>
</dbReference>
<dbReference type="InterPro" id="IPR019734">
    <property type="entry name" value="TPR_rpt"/>
</dbReference>
<comment type="similarity">
    <text evidence="2">Belongs to the FAM10 family.</text>
</comment>
<dbReference type="Bgee" id="ENSAMXG00000038131">
    <property type="expression patterns" value="Expressed in pharyngeal gill and 14 other cell types or tissues"/>
</dbReference>
<reference evidence="10" key="4">
    <citation type="submission" date="2025-09" db="UniProtKB">
        <authorList>
            <consortium name="Ensembl"/>
        </authorList>
    </citation>
    <scope>IDENTIFICATION</scope>
</reference>
<proteinExistence type="inferred from homology"/>
<evidence type="ECO:0000313" key="10">
    <source>
        <dbReference type="Ensembl" id="ENSAMXP00000035343.1"/>
    </source>
</evidence>
<feature type="domain" description="STI1" evidence="9">
    <location>
        <begin position="299"/>
        <end position="338"/>
    </location>
</feature>
<comment type="subcellular location">
    <subcellularLocation>
        <location evidence="1">Cytoplasm</location>
    </subcellularLocation>
</comment>
<comment type="function">
    <text evidence="6">One HIP oligomer binds the ATPase domains of at least two HSC70 molecules dependent on activation of the HSC70 ATPase by HSP40. Stabilizes the ADP state of HSC70 that has a high affinity for substrate protein. Through its own chaperone activity, it may contribute to the interaction of HSC70 with various target proteins.</text>
</comment>
<dbReference type="STRING" id="7994.ENSAMXP00000035343"/>
<evidence type="ECO:0000256" key="3">
    <source>
        <dbReference type="ARBA" id="ARBA00022490"/>
    </source>
</evidence>
<dbReference type="InParanoid" id="A0A3B1IZK8"/>
<name>A0A3B1IZK8_ASTMX</name>
<keyword evidence="3" id="KW-0963">Cytoplasm</keyword>
<dbReference type="PANTHER" id="PTHR45883">
    <property type="entry name" value="HSC70-INTERACTING PROTEIN"/>
    <property type="match status" value="1"/>
</dbReference>
<dbReference type="CDD" id="cd14438">
    <property type="entry name" value="Hip_N"/>
    <property type="match status" value="1"/>
</dbReference>
<dbReference type="GO" id="GO:0005737">
    <property type="term" value="C:cytoplasm"/>
    <property type="evidence" value="ECO:0007669"/>
    <property type="project" value="UniProtKB-SubCell"/>
</dbReference>
<dbReference type="Gene3D" id="1.25.40.10">
    <property type="entry name" value="Tetratricopeptide repeat domain"/>
    <property type="match status" value="1"/>
</dbReference>
<feature type="coiled-coil region" evidence="8">
    <location>
        <begin position="230"/>
        <end position="266"/>
    </location>
</feature>
<dbReference type="GO" id="GO:0046983">
    <property type="term" value="F:protein dimerization activity"/>
    <property type="evidence" value="ECO:0007669"/>
    <property type="project" value="InterPro"/>
</dbReference>
<protein>
    <submittedName>
        <fullName evidence="10">ST13 Hsp70 interacting protein</fullName>
    </submittedName>
</protein>
<dbReference type="FunFam" id="6.10.250.3420:FF:000001">
    <property type="entry name" value="Hsc70-interacting protein-like protein"/>
    <property type="match status" value="1"/>
</dbReference>
<dbReference type="FunFam" id="1.25.40.10:FF:000080">
    <property type="entry name" value="hsc70-interacting protein-like isoform X1"/>
    <property type="match status" value="1"/>
</dbReference>
<evidence type="ECO:0000256" key="1">
    <source>
        <dbReference type="ARBA" id="ARBA00004496"/>
    </source>
</evidence>
<dbReference type="PROSITE" id="PS50005">
    <property type="entry name" value="TPR"/>
    <property type="match status" value="1"/>
</dbReference>
<dbReference type="FunCoup" id="A0A3B1IZK8">
    <property type="interactions" value="1883"/>
</dbReference>
<evidence type="ECO:0000256" key="8">
    <source>
        <dbReference type="SAM" id="Coils"/>
    </source>
</evidence>
<dbReference type="InterPro" id="IPR034649">
    <property type="entry name" value="Hip_N"/>
</dbReference>
<dbReference type="AlphaFoldDB" id="A0A3B1IZK8"/>
<evidence type="ECO:0000256" key="4">
    <source>
        <dbReference type="ARBA" id="ARBA00022737"/>
    </source>
</evidence>
<evidence type="ECO:0000256" key="5">
    <source>
        <dbReference type="ARBA" id="ARBA00022803"/>
    </source>
</evidence>
<dbReference type="Proteomes" id="UP000018467">
    <property type="component" value="Unassembled WGS sequence"/>
</dbReference>
<keyword evidence="8" id="KW-0175">Coiled coil</keyword>
<dbReference type="Pfam" id="PF17830">
    <property type="entry name" value="STI1-HOP_DP"/>
    <property type="match status" value="1"/>
</dbReference>
<sequence length="350" mass="39764">MDPKKVSELKAFVQLCTDNPAVLHLPEMGFFRTWSLHKLVCVFHFAQGSCPCDAGPRFTAAPPPKAEPAPPSESEESDLEIDMEGVIEPDTEAAQEMGDYENLEVTEEMIDQANEKKGEAIGALGDGELQKALDLFTDAIKLNPKSAILYAKRASVYIKMQKPNAAIRDCDRAIDINPDSAQSYKWRGKAHRLLGHWEEAAKDLAMACKLDYDEDASAMLKEVQPRANKIIEHRRKYERKREERELKERKERVKKAREEHERAQRVRAYVTYGHFNDNVTTGTFWVFVYSIPHQTLNEMPIFFVCFQDPEVMAAFQDVAQNPANISKYQSNPKIMALINKLSSKFSGPQP</sequence>
<reference evidence="10" key="3">
    <citation type="submission" date="2025-08" db="UniProtKB">
        <authorList>
            <consortium name="Ensembl"/>
        </authorList>
    </citation>
    <scope>IDENTIFICATION</scope>
</reference>
<keyword evidence="11" id="KW-1185">Reference proteome</keyword>
<keyword evidence="5 7" id="KW-0802">TPR repeat</keyword>
<evidence type="ECO:0000313" key="11">
    <source>
        <dbReference type="Proteomes" id="UP000018467"/>
    </source>
</evidence>